<dbReference type="Gene3D" id="3.40.50.720">
    <property type="entry name" value="NAD(P)-binding Rossmann-like Domain"/>
    <property type="match status" value="1"/>
</dbReference>
<dbReference type="PROSITE" id="PS50075">
    <property type="entry name" value="CARRIER"/>
    <property type="match status" value="1"/>
</dbReference>
<accession>A0A9N9PAJ5</accession>
<proteinExistence type="predicted"/>
<protein>
    <submittedName>
        <fullName evidence="2">22662_t:CDS:1</fullName>
    </submittedName>
</protein>
<keyword evidence="3" id="KW-1185">Reference proteome</keyword>
<feature type="domain" description="Carrier" evidence="1">
    <location>
        <begin position="1"/>
        <end position="42"/>
    </location>
</feature>
<evidence type="ECO:0000313" key="2">
    <source>
        <dbReference type="EMBL" id="CAG8821928.1"/>
    </source>
</evidence>
<dbReference type="Proteomes" id="UP000789405">
    <property type="component" value="Unassembled WGS sequence"/>
</dbReference>
<reference evidence="2" key="1">
    <citation type="submission" date="2021-06" db="EMBL/GenBank/DDBJ databases">
        <authorList>
            <person name="Kallberg Y."/>
            <person name="Tangrot J."/>
            <person name="Rosling A."/>
        </authorList>
    </citation>
    <scope>NUCLEOTIDE SEQUENCE</scope>
    <source>
        <strain evidence="2">MA453B</strain>
    </source>
</reference>
<organism evidence="2 3">
    <name type="scientific">Dentiscutata erythropus</name>
    <dbReference type="NCBI Taxonomy" id="1348616"/>
    <lineage>
        <taxon>Eukaryota</taxon>
        <taxon>Fungi</taxon>
        <taxon>Fungi incertae sedis</taxon>
        <taxon>Mucoromycota</taxon>
        <taxon>Glomeromycotina</taxon>
        <taxon>Glomeromycetes</taxon>
        <taxon>Diversisporales</taxon>
        <taxon>Gigasporaceae</taxon>
        <taxon>Dentiscutata</taxon>
    </lineage>
</organism>
<comment type="caution">
    <text evidence="2">The sequence shown here is derived from an EMBL/GenBank/DDBJ whole genome shotgun (WGS) entry which is preliminary data.</text>
</comment>
<feature type="non-terminal residue" evidence="2">
    <location>
        <position position="185"/>
    </location>
</feature>
<evidence type="ECO:0000313" key="3">
    <source>
        <dbReference type="Proteomes" id="UP000789405"/>
    </source>
</evidence>
<name>A0A9N9PAJ5_9GLOM</name>
<dbReference type="InterPro" id="IPR009081">
    <property type="entry name" value="PP-bd_ACP"/>
</dbReference>
<feature type="non-terminal residue" evidence="2">
    <location>
        <position position="1"/>
    </location>
</feature>
<dbReference type="OrthoDB" id="2421865at2759"/>
<evidence type="ECO:0000259" key="1">
    <source>
        <dbReference type="PROSITE" id="PS50075"/>
    </source>
</evidence>
<gene>
    <name evidence="2" type="ORF">DERYTH_LOCUS27217</name>
</gene>
<dbReference type="AlphaFoldDB" id="A0A9N9PAJ5"/>
<sequence>SLSATKLRAILQKQFPVVNLPHDIIFEYNTFQSLNHYLIKELSKISFLQGQNAKDGYEAKLQALKNEVYSYIQKYSATDNFPSVDNSDKINGVINKKNGETVLMIGVTGSLGSFILHSFEQHHLDSSLLSKERIIIIPSDLAFERDSIAGTVHLLMLAHEAYTHHQNVHFNFTSSISTTIRSKTN</sequence>
<dbReference type="EMBL" id="CAJVPY010061393">
    <property type="protein sequence ID" value="CAG8821928.1"/>
    <property type="molecule type" value="Genomic_DNA"/>
</dbReference>